<dbReference type="InterPro" id="IPR051489">
    <property type="entry name" value="ADAM_Metalloproteinase"/>
</dbReference>
<proteinExistence type="predicted"/>
<dbReference type="Proteomes" id="UP000887116">
    <property type="component" value="Unassembled WGS sequence"/>
</dbReference>
<name>A0A8X6KB60_TRICU</name>
<dbReference type="GO" id="GO:0004222">
    <property type="term" value="F:metalloendopeptidase activity"/>
    <property type="evidence" value="ECO:0007669"/>
    <property type="project" value="TreeGrafter"/>
</dbReference>
<evidence type="ECO:0000256" key="2">
    <source>
        <dbReference type="SAM" id="Phobius"/>
    </source>
</evidence>
<dbReference type="OrthoDB" id="6437438at2759"/>
<feature type="non-terminal residue" evidence="4">
    <location>
        <position position="267"/>
    </location>
</feature>
<protein>
    <recommendedName>
        <fullName evidence="3">Disintegrin domain-containing protein</fullName>
    </recommendedName>
</protein>
<sequence length="267" mass="30537">SCLDKEEKDTNTTIKETEKKTEKKEKQCGDGIVDHGEDCDCGKDCKKKFSCCNSPGDAKQCTFNKTRGLKCDWTDPCCTMTCELVPKSWNKYCGKGDPKCGPSNAVCDGSSHKCSVSHYDVKQYNGRRCNLDSRRQIGSGTCKDGLCNSTVCKDNGLHDCICHHRSRHECKVCCMKDEKDGKCQPAERFGLKSDEGSYFLRDFGTPCKRQFNYHCNERGRCSLRRRRLSVKKNEAVFHYSTFFSCKMSAVAFVLWNLYWKIFNYELF</sequence>
<keyword evidence="2" id="KW-1133">Transmembrane helix</keyword>
<dbReference type="AlphaFoldDB" id="A0A8X6KB60"/>
<comment type="caution">
    <text evidence="1">Lacks conserved residue(s) required for the propagation of feature annotation.</text>
</comment>
<reference evidence="4" key="1">
    <citation type="submission" date="2020-07" db="EMBL/GenBank/DDBJ databases">
        <title>Multicomponent nature underlies the extraordinary mechanical properties of spider dragline silk.</title>
        <authorList>
            <person name="Kono N."/>
            <person name="Nakamura H."/>
            <person name="Mori M."/>
            <person name="Yoshida Y."/>
            <person name="Ohtoshi R."/>
            <person name="Malay A.D."/>
            <person name="Moran D.A.P."/>
            <person name="Tomita M."/>
            <person name="Numata K."/>
            <person name="Arakawa K."/>
        </authorList>
    </citation>
    <scope>NUCLEOTIDE SEQUENCE</scope>
</reference>
<feature type="transmembrane region" description="Helical" evidence="2">
    <location>
        <begin position="235"/>
        <end position="258"/>
    </location>
</feature>
<dbReference type="InterPro" id="IPR001762">
    <property type="entry name" value="Disintegrin_dom"/>
</dbReference>
<dbReference type="EMBL" id="BMAO01020330">
    <property type="protein sequence ID" value="GFQ66618.1"/>
    <property type="molecule type" value="Genomic_DNA"/>
</dbReference>
<gene>
    <name evidence="4" type="primary">NCL1_08122</name>
    <name evidence="4" type="ORF">TNCT_596311</name>
</gene>
<dbReference type="PROSITE" id="PS50214">
    <property type="entry name" value="DISINTEGRIN_2"/>
    <property type="match status" value="1"/>
</dbReference>
<evidence type="ECO:0000313" key="4">
    <source>
        <dbReference type="EMBL" id="GFQ66618.1"/>
    </source>
</evidence>
<accession>A0A8X6KB60</accession>
<dbReference type="GO" id="GO:0005886">
    <property type="term" value="C:plasma membrane"/>
    <property type="evidence" value="ECO:0007669"/>
    <property type="project" value="TreeGrafter"/>
</dbReference>
<comment type="caution">
    <text evidence="4">The sequence shown here is derived from an EMBL/GenBank/DDBJ whole genome shotgun (WGS) entry which is preliminary data.</text>
</comment>
<feature type="domain" description="Disintegrin" evidence="3">
    <location>
        <begin position="25"/>
        <end position="122"/>
    </location>
</feature>
<keyword evidence="5" id="KW-1185">Reference proteome</keyword>
<dbReference type="GO" id="GO:0006509">
    <property type="term" value="P:membrane protein ectodomain proteolysis"/>
    <property type="evidence" value="ECO:0007669"/>
    <property type="project" value="TreeGrafter"/>
</dbReference>
<dbReference type="PANTHER" id="PTHR45702:SF2">
    <property type="entry name" value="KUZBANIAN, ISOFORM A"/>
    <property type="match status" value="1"/>
</dbReference>
<dbReference type="InterPro" id="IPR036436">
    <property type="entry name" value="Disintegrin_dom_sf"/>
</dbReference>
<dbReference type="PANTHER" id="PTHR45702">
    <property type="entry name" value="ADAM10/ADAM17 METALLOPEPTIDASE FAMILY MEMBER"/>
    <property type="match status" value="1"/>
</dbReference>
<keyword evidence="2" id="KW-0472">Membrane</keyword>
<evidence type="ECO:0000313" key="5">
    <source>
        <dbReference type="Proteomes" id="UP000887116"/>
    </source>
</evidence>
<keyword evidence="2" id="KW-0812">Transmembrane</keyword>
<dbReference type="Gene3D" id="4.10.70.10">
    <property type="entry name" value="Disintegrin domain"/>
    <property type="match status" value="1"/>
</dbReference>
<organism evidence="4 5">
    <name type="scientific">Trichonephila clavata</name>
    <name type="common">Joro spider</name>
    <name type="synonym">Nephila clavata</name>
    <dbReference type="NCBI Taxonomy" id="2740835"/>
    <lineage>
        <taxon>Eukaryota</taxon>
        <taxon>Metazoa</taxon>
        <taxon>Ecdysozoa</taxon>
        <taxon>Arthropoda</taxon>
        <taxon>Chelicerata</taxon>
        <taxon>Arachnida</taxon>
        <taxon>Araneae</taxon>
        <taxon>Araneomorphae</taxon>
        <taxon>Entelegynae</taxon>
        <taxon>Araneoidea</taxon>
        <taxon>Nephilidae</taxon>
        <taxon>Trichonephila</taxon>
    </lineage>
</organism>
<evidence type="ECO:0000256" key="1">
    <source>
        <dbReference type="PROSITE-ProRule" id="PRU00068"/>
    </source>
</evidence>
<evidence type="ECO:0000259" key="3">
    <source>
        <dbReference type="PROSITE" id="PS50214"/>
    </source>
</evidence>